<sequence length="95" mass="9932">MTNYLKRVLHDLLTAVDGETFAYGRIMGLIQHAVGMLLLAGVTVWIAATGRPSAAEWGAYLVSAGAYIAALAAASWALVSGTASTEPKPSKEDQP</sequence>
<protein>
    <submittedName>
        <fullName evidence="2">Uncharacterized protein</fullName>
    </submittedName>
</protein>
<dbReference type="EMBL" id="JAUSVS010000001">
    <property type="protein sequence ID" value="MDQ0462643.1"/>
    <property type="molecule type" value="Genomic_DNA"/>
</dbReference>
<keyword evidence="1" id="KW-1133">Transmembrane helix</keyword>
<proteinExistence type="predicted"/>
<accession>A0ABU0INA7</accession>
<organism evidence="2 3">
    <name type="scientific">Caulobacter ginsengisoli</name>
    <dbReference type="NCBI Taxonomy" id="400775"/>
    <lineage>
        <taxon>Bacteria</taxon>
        <taxon>Pseudomonadati</taxon>
        <taxon>Pseudomonadota</taxon>
        <taxon>Alphaproteobacteria</taxon>
        <taxon>Caulobacterales</taxon>
        <taxon>Caulobacteraceae</taxon>
        <taxon>Caulobacter</taxon>
    </lineage>
</organism>
<keyword evidence="1" id="KW-0472">Membrane</keyword>
<comment type="caution">
    <text evidence="2">The sequence shown here is derived from an EMBL/GenBank/DDBJ whole genome shotgun (WGS) entry which is preliminary data.</text>
</comment>
<feature type="transmembrane region" description="Helical" evidence="1">
    <location>
        <begin position="60"/>
        <end position="79"/>
    </location>
</feature>
<keyword evidence="3" id="KW-1185">Reference proteome</keyword>
<gene>
    <name evidence="2" type="ORF">QO010_000391</name>
</gene>
<keyword evidence="1" id="KW-0812">Transmembrane</keyword>
<evidence type="ECO:0000313" key="3">
    <source>
        <dbReference type="Proteomes" id="UP001228905"/>
    </source>
</evidence>
<reference evidence="2 3" key="1">
    <citation type="submission" date="2023-07" db="EMBL/GenBank/DDBJ databases">
        <title>Genomic Encyclopedia of Type Strains, Phase IV (KMG-IV): sequencing the most valuable type-strain genomes for metagenomic binning, comparative biology and taxonomic classification.</title>
        <authorList>
            <person name="Goeker M."/>
        </authorList>
    </citation>
    <scope>NUCLEOTIDE SEQUENCE [LARGE SCALE GENOMIC DNA]</scope>
    <source>
        <strain evidence="2 3">DSM 18695</strain>
    </source>
</reference>
<evidence type="ECO:0000256" key="1">
    <source>
        <dbReference type="SAM" id="Phobius"/>
    </source>
</evidence>
<feature type="transmembrane region" description="Helical" evidence="1">
    <location>
        <begin position="29"/>
        <end position="48"/>
    </location>
</feature>
<name>A0ABU0INA7_9CAUL</name>
<evidence type="ECO:0000313" key="2">
    <source>
        <dbReference type="EMBL" id="MDQ0462643.1"/>
    </source>
</evidence>
<dbReference type="Proteomes" id="UP001228905">
    <property type="component" value="Unassembled WGS sequence"/>
</dbReference>
<dbReference type="RefSeq" id="WP_307345246.1">
    <property type="nucleotide sequence ID" value="NZ_JAUSVS010000001.1"/>
</dbReference>